<dbReference type="AlphaFoldDB" id="A0A9W3X378"/>
<organism evidence="1 2">
    <name type="scientific">Bacillus thuringiensis</name>
    <dbReference type="NCBI Taxonomy" id="1428"/>
    <lineage>
        <taxon>Bacteria</taxon>
        <taxon>Bacillati</taxon>
        <taxon>Bacillota</taxon>
        <taxon>Bacilli</taxon>
        <taxon>Bacillales</taxon>
        <taxon>Bacillaceae</taxon>
        <taxon>Bacillus</taxon>
        <taxon>Bacillus cereus group</taxon>
    </lineage>
</organism>
<gene>
    <name evidence="1" type="ORF">BT246_55960</name>
</gene>
<name>A0A9W3X378_BACTU</name>
<accession>A0A9W3X378</accession>
<sequence length="31" mass="3614">MNEAIIHVEKMEQQPKLKQEFRMTIQDPGGS</sequence>
<dbReference type="EMBL" id="CP015350">
    <property type="protein sequence ID" value="ANS50894.1"/>
    <property type="molecule type" value="Genomic_DNA"/>
</dbReference>
<evidence type="ECO:0000313" key="1">
    <source>
        <dbReference type="EMBL" id="ANS50894.1"/>
    </source>
</evidence>
<proteinExistence type="predicted"/>
<protein>
    <submittedName>
        <fullName evidence="1">Uncharacterized protein</fullName>
    </submittedName>
</protein>
<dbReference type="Proteomes" id="UP000092743">
    <property type="component" value="Chromosome"/>
</dbReference>
<evidence type="ECO:0000313" key="2">
    <source>
        <dbReference type="Proteomes" id="UP000092743"/>
    </source>
</evidence>
<reference evidence="1 2" key="1">
    <citation type="submission" date="2016-04" db="EMBL/GenBank/DDBJ databases">
        <title>High quality genome of the nematocidal Bacillus thuringiensis MYBT18246.</title>
        <authorList>
            <person name="Hollensteiner J."/>
            <person name="Poehlein A."/>
            <person name="Sproeer C."/>
            <person name="Bunk B."/>
            <person name="Rosenstiel P."/>
            <person name="Schulenburg H."/>
            <person name="Liesegang H."/>
        </authorList>
    </citation>
    <scope>NUCLEOTIDE SEQUENCE [LARGE SCALE GENOMIC DNA]</scope>
    <source>
        <strain evidence="1 2">MYBT18246</strain>
    </source>
</reference>